<dbReference type="GeneID" id="98067865"/>
<gene>
    <name evidence="8" type="ORF">HMPREF9449_00202</name>
</gene>
<dbReference type="AlphaFoldDB" id="H1DCZ5"/>
<keyword evidence="9" id="KW-1185">Reference proteome</keyword>
<sequence length="506" mass="58243">MKKLLNLIYLPLLAIVLGGCEDFLTVESPDQSTSGNYWKSQEDALSGLSAAYSQLYYGGGWRFHENKFVFEPFREDIMDMGPGASGYGYMSSIYNFTFNMNSSVPATIWDYNYWGLSYSNQVIDKVSAMDDALFDTDMKGQIIAEARFMRGYYHMVLLLNWEKIIVREKYITSEGDIDQPLSERDYAWDFIVDDFKYAAGNLPMTRGAADKGRATSAAANAYLGYAYLTRAYEEPERKTEFLEQVVEVLKPENFKGYRLVSMDKWLGMFNGTNDNSEESLLEVQFSPATSGNAYYKHQLHYWVASSELGGWEGILPSTMLYEEFKKEGKIATTGGYDSRLYNTLWFKDEYFNGNPEKVWGYNYDEWFNGKDKPVFRKFIPVDEEGMKPSETSMNMMLMRYANVLLMRAEAYNELDHPELAKPLINEVRARADMPSMSGSSQQAVRAQIEHERIVEFALESFRFYDLRRWGKAKEALAAVGRTSFDPSRHNFFYVPQDELNSNGQIK</sequence>
<dbReference type="HOGENOM" id="CLU_015553_1_0_10"/>
<comment type="caution">
    <text evidence="8">The sequence shown here is derived from an EMBL/GenBank/DDBJ whole genome shotgun (WGS) entry which is preliminary data.</text>
</comment>
<evidence type="ECO:0000256" key="2">
    <source>
        <dbReference type="ARBA" id="ARBA00006275"/>
    </source>
</evidence>
<dbReference type="STRING" id="742817.HMPREF9449_00202"/>
<dbReference type="InterPro" id="IPR033985">
    <property type="entry name" value="SusD-like_N"/>
</dbReference>
<dbReference type="SUPFAM" id="SSF48452">
    <property type="entry name" value="TPR-like"/>
    <property type="match status" value="1"/>
</dbReference>
<reference evidence="8 9" key="1">
    <citation type="submission" date="2012-01" db="EMBL/GenBank/DDBJ databases">
        <title>The Genome Sequence of Odoribacter laneus YIT 12061.</title>
        <authorList>
            <consortium name="The Broad Institute Genome Sequencing Platform"/>
            <person name="Earl A."/>
            <person name="Ward D."/>
            <person name="Feldgarden M."/>
            <person name="Gevers D."/>
            <person name="Morotomi M."/>
            <person name="Young S.K."/>
            <person name="Zeng Q."/>
            <person name="Gargeya S."/>
            <person name="Fitzgerald M."/>
            <person name="Haas B."/>
            <person name="Abouelleil A."/>
            <person name="Alvarado L."/>
            <person name="Arachchi H.M."/>
            <person name="Berlin A."/>
            <person name="Chapman S.B."/>
            <person name="Gearin G."/>
            <person name="Goldberg J."/>
            <person name="Griggs A."/>
            <person name="Gujja S."/>
            <person name="Hansen M."/>
            <person name="Heiman D."/>
            <person name="Howarth C."/>
            <person name="Larimer J."/>
            <person name="Lui A."/>
            <person name="MacDonald P.J.P."/>
            <person name="McCowen C."/>
            <person name="Montmayeur A."/>
            <person name="Murphy C."/>
            <person name="Neiman D."/>
            <person name="Pearson M."/>
            <person name="Priest M."/>
            <person name="Roberts A."/>
            <person name="Saif S."/>
            <person name="Shea T."/>
            <person name="Sisk P."/>
            <person name="Stolte C."/>
            <person name="Sykes S."/>
            <person name="Wortman J."/>
            <person name="Nusbaum C."/>
            <person name="Birren B."/>
        </authorList>
    </citation>
    <scope>NUCLEOTIDE SEQUENCE [LARGE SCALE GENOMIC DNA]</scope>
    <source>
        <strain evidence="8 9">YIT 12061</strain>
    </source>
</reference>
<dbReference type="InterPro" id="IPR012944">
    <property type="entry name" value="SusD_RagB_dom"/>
</dbReference>
<evidence type="ECO:0000256" key="5">
    <source>
        <dbReference type="ARBA" id="ARBA00023237"/>
    </source>
</evidence>
<dbReference type="GO" id="GO:0009279">
    <property type="term" value="C:cell outer membrane"/>
    <property type="evidence" value="ECO:0007669"/>
    <property type="project" value="UniProtKB-SubCell"/>
</dbReference>
<feature type="domain" description="SusD-like N-terminal" evidence="7">
    <location>
        <begin position="86"/>
        <end position="228"/>
    </location>
</feature>
<feature type="domain" description="RagB/SusD" evidence="6">
    <location>
        <begin position="278"/>
        <end position="476"/>
    </location>
</feature>
<dbReference type="RefSeq" id="WP_009135356.1">
    <property type="nucleotide sequence ID" value="NZ_JH594596.1"/>
</dbReference>
<keyword evidence="3" id="KW-0732">Signal</keyword>
<accession>H1DCZ5</accession>
<evidence type="ECO:0008006" key="10">
    <source>
        <dbReference type="Google" id="ProtNLM"/>
    </source>
</evidence>
<dbReference type="InterPro" id="IPR011990">
    <property type="entry name" value="TPR-like_helical_dom_sf"/>
</dbReference>
<evidence type="ECO:0000259" key="6">
    <source>
        <dbReference type="Pfam" id="PF07980"/>
    </source>
</evidence>
<dbReference type="Pfam" id="PF07980">
    <property type="entry name" value="SusD_RagB"/>
    <property type="match status" value="1"/>
</dbReference>
<dbReference type="Gene3D" id="1.25.40.390">
    <property type="match status" value="1"/>
</dbReference>
<proteinExistence type="inferred from homology"/>
<evidence type="ECO:0000256" key="3">
    <source>
        <dbReference type="ARBA" id="ARBA00022729"/>
    </source>
</evidence>
<comment type="similarity">
    <text evidence="2">Belongs to the SusD family.</text>
</comment>
<dbReference type="Pfam" id="PF14322">
    <property type="entry name" value="SusD-like_3"/>
    <property type="match status" value="1"/>
</dbReference>
<dbReference type="PROSITE" id="PS51257">
    <property type="entry name" value="PROKAR_LIPOPROTEIN"/>
    <property type="match status" value="1"/>
</dbReference>
<evidence type="ECO:0000313" key="8">
    <source>
        <dbReference type="EMBL" id="EHP51200.1"/>
    </source>
</evidence>
<name>H1DCZ5_9BACT</name>
<comment type="subcellular location">
    <subcellularLocation>
        <location evidence="1">Cell outer membrane</location>
    </subcellularLocation>
</comment>
<evidence type="ECO:0000256" key="1">
    <source>
        <dbReference type="ARBA" id="ARBA00004442"/>
    </source>
</evidence>
<dbReference type="Proteomes" id="UP000004892">
    <property type="component" value="Unassembled WGS sequence"/>
</dbReference>
<protein>
    <recommendedName>
        <fullName evidence="10">RagB/SusD domain-containing protein</fullName>
    </recommendedName>
</protein>
<dbReference type="PATRIC" id="fig|742817.3.peg.209"/>
<keyword evidence="4" id="KW-0472">Membrane</keyword>
<dbReference type="EMBL" id="ADMC01000001">
    <property type="protein sequence ID" value="EHP51200.1"/>
    <property type="molecule type" value="Genomic_DNA"/>
</dbReference>
<evidence type="ECO:0000259" key="7">
    <source>
        <dbReference type="Pfam" id="PF14322"/>
    </source>
</evidence>
<dbReference type="eggNOG" id="COG0702">
    <property type="taxonomic scope" value="Bacteria"/>
</dbReference>
<evidence type="ECO:0000256" key="4">
    <source>
        <dbReference type="ARBA" id="ARBA00023136"/>
    </source>
</evidence>
<keyword evidence="5" id="KW-0998">Cell outer membrane</keyword>
<organism evidence="8 9">
    <name type="scientific">Odoribacter laneus YIT 12061</name>
    <dbReference type="NCBI Taxonomy" id="742817"/>
    <lineage>
        <taxon>Bacteria</taxon>
        <taxon>Pseudomonadati</taxon>
        <taxon>Bacteroidota</taxon>
        <taxon>Bacteroidia</taxon>
        <taxon>Bacteroidales</taxon>
        <taxon>Odoribacteraceae</taxon>
        <taxon>Odoribacter</taxon>
    </lineage>
</organism>
<evidence type="ECO:0000313" key="9">
    <source>
        <dbReference type="Proteomes" id="UP000004892"/>
    </source>
</evidence>